<dbReference type="SMART" id="SM00267">
    <property type="entry name" value="GGDEF"/>
    <property type="match status" value="1"/>
</dbReference>
<dbReference type="PANTHER" id="PTHR44757:SF2">
    <property type="entry name" value="BIOFILM ARCHITECTURE MAINTENANCE PROTEIN MBAA"/>
    <property type="match status" value="1"/>
</dbReference>
<reference evidence="4" key="1">
    <citation type="journal article" date="2015" name="ISME J.">
        <title>Draft Genome Sequence of Streptomyces incarnatus NRRL8089, which Produces the Nucleoside Antibiotic Sinefungin.</title>
        <authorList>
            <person name="Oshima K."/>
            <person name="Hattori M."/>
            <person name="Shimizu H."/>
            <person name="Fukuda K."/>
            <person name="Nemoto M."/>
            <person name="Inagaki K."/>
            <person name="Tamura T."/>
        </authorList>
    </citation>
    <scope>NUCLEOTIDE SEQUENCE</scope>
    <source>
        <strain evidence="4">FACHB-1277</strain>
    </source>
</reference>
<dbReference type="InterPro" id="IPR003018">
    <property type="entry name" value="GAF"/>
</dbReference>
<dbReference type="SUPFAM" id="SSF55781">
    <property type="entry name" value="GAF domain-like"/>
    <property type="match status" value="1"/>
</dbReference>
<name>A0A926UVM4_9CYAN</name>
<protein>
    <submittedName>
        <fullName evidence="4">Bifunctional diguanylate cyclase/phosphodiesterase</fullName>
    </submittedName>
</protein>
<dbReference type="InterPro" id="IPR029787">
    <property type="entry name" value="Nucleotide_cyclase"/>
</dbReference>
<feature type="domain" description="GGDEF" evidence="3">
    <location>
        <begin position="328"/>
        <end position="461"/>
    </location>
</feature>
<evidence type="ECO:0000259" key="3">
    <source>
        <dbReference type="PROSITE" id="PS50887"/>
    </source>
</evidence>
<dbReference type="Gene3D" id="3.30.70.270">
    <property type="match status" value="1"/>
</dbReference>
<evidence type="ECO:0000313" key="5">
    <source>
        <dbReference type="Proteomes" id="UP000631421"/>
    </source>
</evidence>
<comment type="caution">
    <text evidence="4">The sequence shown here is derived from an EMBL/GenBank/DDBJ whole genome shotgun (WGS) entry which is preliminary data.</text>
</comment>
<dbReference type="Gene3D" id="3.20.20.450">
    <property type="entry name" value="EAL domain"/>
    <property type="match status" value="1"/>
</dbReference>
<sequence length="734" mass="82811">MQPQFSETLSAILECIDRLSNSPELPATMQAELRNMRSLSAELADCYQETANNARRLSQQLDQLSRLGFDSHTSTNNQTDPKTNIQTNIQNSLQNEDETSILLALTFARLKQSMDLEELLDTVAFEILQLLQADQVIVYPLATQNHLSNTVRDATFTASEDRFYVKHEAVRLPTISLLNQPIPALYSSAAWLASCQQNISYAIADISNVDPQISASLQPLGIRAAIAVAIPNGRETWGLILIHQYDAPRTWQAWEVDLLEKFATQLAIFIHQMQLLEKSEVVKQERDQVLAKLQHSQLHDSLTSLPNRNAFMNSLDAAFRQSQNNPDYNFAVLFIDCDRLQSINENFGMAIGDQILQSISRQLRTYHQPNITIARIDSDEFAILIEHLDHVDTALAIGTQILNSIKQPFVLDQQRIFTSVSIGIALKAPHHNYSNEILRDACLAMHQSRKIGRGKQALYIQRADQSPKSTVQLENDLRHALANQELYLLYQPIVSVHQHQTLGFEVLLRWMHPLQGLISPQEFLPIAEETGEIVAIGEWVLEKACQQLSIWQSDLNHLQLTLSINVSTMQVTQPNFVERMSQIIHSQQISPRSIKLEVTESVFMQNLDTSAQKLAELRELGIQIYIDDFGTGYSSFSYLQNLPIDVLKIDRSFTNKIISDIKSKRIIQAILRLANNLGMGIVVEGVETAEELDYFENVGGSSIGIQGYLISHPLDSQKATIWLANQLNLNHPQP</sequence>
<dbReference type="RefSeq" id="WP_190352067.1">
    <property type="nucleotide sequence ID" value="NZ_JACJPY010000061.1"/>
</dbReference>
<evidence type="ECO:0000259" key="2">
    <source>
        <dbReference type="PROSITE" id="PS50883"/>
    </source>
</evidence>
<feature type="domain" description="EAL" evidence="2">
    <location>
        <begin position="470"/>
        <end position="727"/>
    </location>
</feature>
<evidence type="ECO:0000259" key="1">
    <source>
        <dbReference type="PROSITE" id="PS50046"/>
    </source>
</evidence>
<dbReference type="InterPro" id="IPR052155">
    <property type="entry name" value="Biofilm_reg_signaling"/>
</dbReference>
<dbReference type="InterPro" id="IPR029016">
    <property type="entry name" value="GAF-like_dom_sf"/>
</dbReference>
<dbReference type="PROSITE" id="PS50883">
    <property type="entry name" value="EAL"/>
    <property type="match status" value="1"/>
</dbReference>
<reference evidence="4" key="2">
    <citation type="submission" date="2020-08" db="EMBL/GenBank/DDBJ databases">
        <authorList>
            <person name="Chen M."/>
            <person name="Teng W."/>
            <person name="Zhao L."/>
            <person name="Hu C."/>
            <person name="Zhou Y."/>
            <person name="Han B."/>
            <person name="Song L."/>
            <person name="Shu W."/>
        </authorList>
    </citation>
    <scope>NUCLEOTIDE SEQUENCE</scope>
    <source>
        <strain evidence="4">FACHB-1277</strain>
    </source>
</reference>
<dbReference type="CDD" id="cd01948">
    <property type="entry name" value="EAL"/>
    <property type="match status" value="1"/>
</dbReference>
<dbReference type="CDD" id="cd01949">
    <property type="entry name" value="GGDEF"/>
    <property type="match status" value="1"/>
</dbReference>
<dbReference type="SMART" id="SM00065">
    <property type="entry name" value="GAF"/>
    <property type="match status" value="1"/>
</dbReference>
<dbReference type="Pfam" id="PF00563">
    <property type="entry name" value="EAL"/>
    <property type="match status" value="1"/>
</dbReference>
<dbReference type="Gene3D" id="3.30.450.40">
    <property type="match status" value="1"/>
</dbReference>
<evidence type="ECO:0000313" key="4">
    <source>
        <dbReference type="EMBL" id="MBD2151651.1"/>
    </source>
</evidence>
<dbReference type="Proteomes" id="UP000631421">
    <property type="component" value="Unassembled WGS sequence"/>
</dbReference>
<dbReference type="InterPro" id="IPR043128">
    <property type="entry name" value="Rev_trsase/Diguanyl_cyclase"/>
</dbReference>
<gene>
    <name evidence="4" type="ORF">H6F44_16200</name>
</gene>
<dbReference type="PANTHER" id="PTHR44757">
    <property type="entry name" value="DIGUANYLATE CYCLASE DGCP"/>
    <property type="match status" value="1"/>
</dbReference>
<dbReference type="Pfam" id="PF01590">
    <property type="entry name" value="GAF"/>
    <property type="match status" value="1"/>
</dbReference>
<dbReference type="InterPro" id="IPR000160">
    <property type="entry name" value="GGDEF_dom"/>
</dbReference>
<dbReference type="PROSITE" id="PS50046">
    <property type="entry name" value="PHYTOCHROME_2"/>
    <property type="match status" value="1"/>
</dbReference>
<dbReference type="InterPro" id="IPR016132">
    <property type="entry name" value="Phyto_chromo_attachment"/>
</dbReference>
<dbReference type="PROSITE" id="PS50887">
    <property type="entry name" value="GGDEF"/>
    <property type="match status" value="1"/>
</dbReference>
<accession>A0A926UVM4</accession>
<feature type="domain" description="Phytochrome chromophore attachment site" evidence="1">
    <location>
        <begin position="115"/>
        <end position="265"/>
    </location>
</feature>
<organism evidence="4 5">
    <name type="scientific">Pseudanabaena cinerea FACHB-1277</name>
    <dbReference type="NCBI Taxonomy" id="2949581"/>
    <lineage>
        <taxon>Bacteria</taxon>
        <taxon>Bacillati</taxon>
        <taxon>Cyanobacteriota</taxon>
        <taxon>Cyanophyceae</taxon>
        <taxon>Pseudanabaenales</taxon>
        <taxon>Pseudanabaenaceae</taxon>
        <taxon>Pseudanabaena</taxon>
        <taxon>Pseudanabaena cinerea</taxon>
    </lineage>
</organism>
<dbReference type="SUPFAM" id="SSF55073">
    <property type="entry name" value="Nucleotide cyclase"/>
    <property type="match status" value="1"/>
</dbReference>
<dbReference type="SUPFAM" id="SSF141868">
    <property type="entry name" value="EAL domain-like"/>
    <property type="match status" value="1"/>
</dbReference>
<keyword evidence="5" id="KW-1185">Reference proteome</keyword>
<dbReference type="InterPro" id="IPR001633">
    <property type="entry name" value="EAL_dom"/>
</dbReference>
<dbReference type="AlphaFoldDB" id="A0A926UVM4"/>
<dbReference type="NCBIfam" id="TIGR00254">
    <property type="entry name" value="GGDEF"/>
    <property type="match status" value="1"/>
</dbReference>
<proteinExistence type="predicted"/>
<dbReference type="SMART" id="SM00052">
    <property type="entry name" value="EAL"/>
    <property type="match status" value="1"/>
</dbReference>
<dbReference type="Pfam" id="PF00990">
    <property type="entry name" value="GGDEF"/>
    <property type="match status" value="1"/>
</dbReference>
<dbReference type="InterPro" id="IPR035919">
    <property type="entry name" value="EAL_sf"/>
</dbReference>
<dbReference type="EMBL" id="JACJPY010000061">
    <property type="protein sequence ID" value="MBD2151651.1"/>
    <property type="molecule type" value="Genomic_DNA"/>
</dbReference>